<accession>A0A2S5BCN7</accession>
<feature type="compositionally biased region" description="Basic and acidic residues" evidence="1">
    <location>
        <begin position="214"/>
        <end position="230"/>
    </location>
</feature>
<feature type="compositionally biased region" description="Low complexity" evidence="1">
    <location>
        <begin position="283"/>
        <end position="292"/>
    </location>
</feature>
<protein>
    <submittedName>
        <fullName evidence="2">Uncharacterized protein</fullName>
    </submittedName>
</protein>
<feature type="region of interest" description="Disordered" evidence="1">
    <location>
        <begin position="123"/>
        <end position="358"/>
    </location>
</feature>
<dbReference type="AlphaFoldDB" id="A0A2S5BCN7"/>
<comment type="caution">
    <text evidence="2">The sequence shown here is derived from an EMBL/GenBank/DDBJ whole genome shotgun (WGS) entry which is preliminary data.</text>
</comment>
<feature type="compositionally biased region" description="Basic and acidic residues" evidence="1">
    <location>
        <begin position="128"/>
        <end position="137"/>
    </location>
</feature>
<feature type="compositionally biased region" description="Basic and acidic residues" evidence="1">
    <location>
        <begin position="426"/>
        <end position="436"/>
    </location>
</feature>
<keyword evidence="3" id="KW-1185">Reference proteome</keyword>
<feature type="compositionally biased region" description="Basic and acidic residues" evidence="1">
    <location>
        <begin position="331"/>
        <end position="346"/>
    </location>
</feature>
<name>A0A2S5BCN7_9BASI</name>
<feature type="region of interest" description="Disordered" evidence="1">
    <location>
        <begin position="55"/>
        <end position="87"/>
    </location>
</feature>
<evidence type="ECO:0000313" key="3">
    <source>
        <dbReference type="Proteomes" id="UP000237144"/>
    </source>
</evidence>
<proteinExistence type="predicted"/>
<dbReference type="EMBL" id="PJQD01000023">
    <property type="protein sequence ID" value="POY74539.1"/>
    <property type="molecule type" value="Genomic_DNA"/>
</dbReference>
<dbReference type="OrthoDB" id="2526373at2759"/>
<feature type="compositionally biased region" description="Basic and acidic residues" evidence="1">
    <location>
        <begin position="236"/>
        <end position="248"/>
    </location>
</feature>
<feature type="compositionally biased region" description="Basic and acidic residues" evidence="1">
    <location>
        <begin position="187"/>
        <end position="196"/>
    </location>
</feature>
<feature type="region of interest" description="Disordered" evidence="1">
    <location>
        <begin position="480"/>
        <end position="518"/>
    </location>
</feature>
<feature type="region of interest" description="Disordered" evidence="1">
    <location>
        <begin position="408"/>
        <end position="454"/>
    </location>
</feature>
<dbReference type="STRING" id="741276.A0A2S5BCN7"/>
<organism evidence="2 3">
    <name type="scientific">Rhodotorula taiwanensis</name>
    <dbReference type="NCBI Taxonomy" id="741276"/>
    <lineage>
        <taxon>Eukaryota</taxon>
        <taxon>Fungi</taxon>
        <taxon>Dikarya</taxon>
        <taxon>Basidiomycota</taxon>
        <taxon>Pucciniomycotina</taxon>
        <taxon>Microbotryomycetes</taxon>
        <taxon>Sporidiobolales</taxon>
        <taxon>Sporidiobolaceae</taxon>
        <taxon>Rhodotorula</taxon>
    </lineage>
</organism>
<feature type="compositionally biased region" description="Basic residues" evidence="1">
    <location>
        <begin position="293"/>
        <end position="303"/>
    </location>
</feature>
<evidence type="ECO:0000313" key="2">
    <source>
        <dbReference type="EMBL" id="POY74539.1"/>
    </source>
</evidence>
<evidence type="ECO:0000256" key="1">
    <source>
        <dbReference type="SAM" id="MobiDB-lite"/>
    </source>
</evidence>
<sequence length="756" mass="81534">MQGLLAAAAPTAAAAPLPFATLSSSNLARHTSSNPPAPRKTVQHYLATVEPIHASNAYELGPPPQGEFDHVKTPPRAVEAKRKRRLQDWDDDRGESWIRRPEIRARLTGSDRAADGEALVLIRADSPQSHRDRDRTHAPRPSGELSQRPRKPLVVTAMKGRSSTPASRGAKNKQATGAISAPLSRSPSRDDADAGSDKSSFILPRAIQPVDTSKGPRDRKGKRTEKDNKAMKRKEGKPGRREAERPTEAAEQAELDDLEERLRGRRERRRQNALIRKDRSLPAAAVGVAAAARVKKAAKQTKRARAESDADSDASSSASDEQAGRKPAKRASKEDRSRERVGKLDRPSNVGAHRLTVKPVQLGIFSKGKASARAKVGAARSGAFDEAAFLAGSMEEQAEELPSWLTFPAVNKPSRGKTYGNRPAKRRAEPVSRVFEDSSSDSSSSEEERVPVRPAEVPVKGIAAAKRRREKSDQVPAFWLDIPTPRSRPNSLIATPPAVKGAEVDRREEAEQQSTQASALSAASLARRKAAQALTTARRAGAVTVKDTAVVEERDRQLDNVHGEGFANLATGGDASAAFEPGVDLELHSPSSAHTSSIGRLIAEIASPESDKQESRHDMAQPEEALAMSSFDEVLDFAPSVASVPLEPAHPGEDEALLTAPAPAFRGGVSPVYQAAFATDDLVLDDLAGELAEPRDFRDASPTHEAPCGLELFDVPSSLPSVTDPVAFVDHPDLRRGSDEVAFREAMLRQWPKTTL</sequence>
<dbReference type="Proteomes" id="UP000237144">
    <property type="component" value="Unassembled WGS sequence"/>
</dbReference>
<reference evidence="2 3" key="1">
    <citation type="journal article" date="2018" name="Front. Microbiol.">
        <title>Prospects for Fungal Bioremediation of Acidic Radioactive Waste Sites: Characterization and Genome Sequence of Rhodotorula taiwanensis MD1149.</title>
        <authorList>
            <person name="Tkavc R."/>
            <person name="Matrosova V.Y."/>
            <person name="Grichenko O.E."/>
            <person name="Gostincar C."/>
            <person name="Volpe R.P."/>
            <person name="Klimenkova P."/>
            <person name="Gaidamakova E.K."/>
            <person name="Zhou C.E."/>
            <person name="Stewart B.J."/>
            <person name="Lyman M.G."/>
            <person name="Malfatti S.A."/>
            <person name="Rubinfeld B."/>
            <person name="Courtot M."/>
            <person name="Singh J."/>
            <person name="Dalgard C.L."/>
            <person name="Hamilton T."/>
            <person name="Frey K.G."/>
            <person name="Gunde-Cimerman N."/>
            <person name="Dugan L."/>
            <person name="Daly M.J."/>
        </authorList>
    </citation>
    <scope>NUCLEOTIDE SEQUENCE [LARGE SCALE GENOMIC DNA]</scope>
    <source>
        <strain evidence="2 3">MD1149</strain>
    </source>
</reference>
<gene>
    <name evidence="2" type="ORF">BMF94_2300</name>
</gene>